<comment type="caution">
    <text evidence="1">The sequence shown here is derived from an EMBL/GenBank/DDBJ whole genome shotgun (WGS) entry which is preliminary data.</text>
</comment>
<reference evidence="1 2" key="1">
    <citation type="journal article" date="2024" name="Front. Microbiol.">
        <title>Pangenomic and biochemical analyses of Helcococcus ovis reveal widespread tetracycline resistance and a novel bacterial species, Helcococcus bovis.</title>
        <authorList>
            <person name="Cunha F."/>
            <person name="Zhai Y."/>
            <person name="Casaro S."/>
            <person name="Jones K.L."/>
            <person name="Hernandez M."/>
            <person name="Bisinotto R.S."/>
            <person name="Kariyawasam S."/>
            <person name="Brown M.B."/>
            <person name="Phillips A."/>
            <person name="Jeong K.C."/>
            <person name="Galvao K.N."/>
        </authorList>
    </citation>
    <scope>NUCLEOTIDE SEQUENCE [LARGE SCALE GENOMIC DNA]</scope>
    <source>
        <strain evidence="1 2">KG197</strain>
    </source>
</reference>
<accession>A0ABW9F4Q0</accession>
<proteinExistence type="predicted"/>
<evidence type="ECO:0000313" key="2">
    <source>
        <dbReference type="Proteomes" id="UP001629536"/>
    </source>
</evidence>
<gene>
    <name evidence="1" type="ORF">ABGF40_01940</name>
</gene>
<evidence type="ECO:0000313" key="1">
    <source>
        <dbReference type="EMBL" id="MFM1524424.1"/>
    </source>
</evidence>
<protein>
    <recommendedName>
        <fullName evidence="3">DUF1819 family protein</fullName>
    </recommendedName>
</protein>
<name>A0ABW9F4Q0_9FIRM</name>
<dbReference type="Proteomes" id="UP001629536">
    <property type="component" value="Unassembled WGS sequence"/>
</dbReference>
<dbReference type="EMBL" id="JBFNFH010000003">
    <property type="protein sequence ID" value="MFM1524424.1"/>
    <property type="molecule type" value="Genomic_DNA"/>
</dbReference>
<organism evidence="1 2">
    <name type="scientific">Helcococcus bovis</name>
    <dbReference type="NCBI Taxonomy" id="3153252"/>
    <lineage>
        <taxon>Bacteria</taxon>
        <taxon>Bacillati</taxon>
        <taxon>Bacillota</taxon>
        <taxon>Tissierellia</taxon>
        <taxon>Tissierellales</taxon>
        <taxon>Peptoniphilaceae</taxon>
        <taxon>Helcococcus</taxon>
    </lineage>
</organism>
<keyword evidence="2" id="KW-1185">Reference proteome</keyword>
<evidence type="ECO:0008006" key="3">
    <source>
        <dbReference type="Google" id="ProtNLM"/>
    </source>
</evidence>
<dbReference type="RefSeq" id="WP_408105359.1">
    <property type="nucleotide sequence ID" value="NZ_JBFNFH010000003.1"/>
</dbReference>
<sequence length="238" mass="28195">MLENSLDFEKSLEYQFLYNEDPDSIYLLLSWLENKNVGNNFTPKYDVTKALLTGLRRSIRGRKDKKLIVDAISKMVSEDLSRLEFAFSIKAYTNAYYCEDLIDELERITLSIHNPSELCKMRLLLQNSKDEKVVEFKKKIKEDFMKSKIIANNEVNVNYFLDKNIKKKFFRINFYIDKQVVVDTHNTNILTLEGKNLTINELLHIYNKAKFYINRSINEAYFNQFWSALNDCVLGRYK</sequence>